<dbReference type="NCBIfam" id="TIGR04183">
    <property type="entry name" value="Por_Secre_tail"/>
    <property type="match status" value="1"/>
</dbReference>
<evidence type="ECO:0000313" key="3">
    <source>
        <dbReference type="EMBL" id="GGC52093.1"/>
    </source>
</evidence>
<name>A0ABQ1N334_9BACT</name>
<reference evidence="4" key="1">
    <citation type="journal article" date="2019" name="Int. J. Syst. Evol. Microbiol.">
        <title>The Global Catalogue of Microorganisms (GCM) 10K type strain sequencing project: providing services to taxonomists for standard genome sequencing and annotation.</title>
        <authorList>
            <consortium name="The Broad Institute Genomics Platform"/>
            <consortium name="The Broad Institute Genome Sequencing Center for Infectious Disease"/>
            <person name="Wu L."/>
            <person name="Ma J."/>
        </authorList>
    </citation>
    <scope>NUCLEOTIDE SEQUENCE [LARGE SCALE GENOMIC DNA]</scope>
    <source>
        <strain evidence="4">CGMCC 1.10832</strain>
    </source>
</reference>
<organism evidence="3 4">
    <name type="scientific">Marivirga lumbricoides</name>
    <dbReference type="NCBI Taxonomy" id="1046115"/>
    <lineage>
        <taxon>Bacteria</taxon>
        <taxon>Pseudomonadati</taxon>
        <taxon>Bacteroidota</taxon>
        <taxon>Cytophagia</taxon>
        <taxon>Cytophagales</taxon>
        <taxon>Marivirgaceae</taxon>
        <taxon>Marivirga</taxon>
    </lineage>
</organism>
<accession>A0ABQ1N334</accession>
<evidence type="ECO:0000313" key="4">
    <source>
        <dbReference type="Proteomes" id="UP000636010"/>
    </source>
</evidence>
<dbReference type="RefSeq" id="WP_188467318.1">
    <property type="nucleotide sequence ID" value="NZ_BAABHU010000016.1"/>
</dbReference>
<evidence type="ECO:0000256" key="1">
    <source>
        <dbReference type="ARBA" id="ARBA00022729"/>
    </source>
</evidence>
<dbReference type="InterPro" id="IPR026444">
    <property type="entry name" value="Secre_tail"/>
</dbReference>
<dbReference type="InterPro" id="IPR028994">
    <property type="entry name" value="Integrin_alpha_N"/>
</dbReference>
<dbReference type="SUPFAM" id="SSF69318">
    <property type="entry name" value="Integrin alpha N-terminal domain"/>
    <property type="match status" value="1"/>
</dbReference>
<dbReference type="Pfam" id="PF18962">
    <property type="entry name" value="Por_Secre_tail"/>
    <property type="match status" value="1"/>
</dbReference>
<keyword evidence="4" id="KW-1185">Reference proteome</keyword>
<dbReference type="Pfam" id="PF13517">
    <property type="entry name" value="FG-GAP_3"/>
    <property type="match status" value="1"/>
</dbReference>
<protein>
    <recommendedName>
        <fullName evidence="2">Secretion system C-terminal sorting domain-containing protein</fullName>
    </recommendedName>
</protein>
<dbReference type="SUPFAM" id="SSF51126">
    <property type="entry name" value="Pectin lyase-like"/>
    <property type="match status" value="1"/>
</dbReference>
<proteinExistence type="predicted"/>
<keyword evidence="1" id="KW-0732">Signal</keyword>
<comment type="caution">
    <text evidence="3">The sequence shown here is derived from an EMBL/GenBank/DDBJ whole genome shotgun (WGS) entry which is preliminary data.</text>
</comment>
<dbReference type="InterPro" id="IPR013517">
    <property type="entry name" value="FG-GAP"/>
</dbReference>
<dbReference type="InterPro" id="IPR012334">
    <property type="entry name" value="Pectin_lyas_fold"/>
</dbReference>
<evidence type="ECO:0000259" key="2">
    <source>
        <dbReference type="Pfam" id="PF18962"/>
    </source>
</evidence>
<dbReference type="EMBL" id="BMEC01000016">
    <property type="protein sequence ID" value="GGC52093.1"/>
    <property type="molecule type" value="Genomic_DNA"/>
</dbReference>
<dbReference type="Proteomes" id="UP000636010">
    <property type="component" value="Unassembled WGS sequence"/>
</dbReference>
<sequence length="798" mass="87713">MKRTTYNTLGIIVSLLFSTQLNATKYILMSSNPNDISMPVPDDNNALFSSVVPSLDSAQKYIRAYYYTGNQVDGEITDKIVIYIKGGLYKDNNILWYATSSDTTKPLKILAYNDEKVIFDGSNLNDANKGVFLRLGKRYKRTNLWIEGLTIQNYLNGISLGVSDYDTTTCTRNNSLQNSHNTLISNIFINIGNKFSSNTGYSFSAVGISNSEWNTIESNIFYKIENSSGPKLLHALYLSNNASNNTIKDNYIGLCSGDPIRLRNSSNYNKVLGNYIEQSGNSGFVTDWHCTEGAEGCKCSGQLKDEGSSIGTELYNNVFTFPYPSFTWDGTKYCSQDQRDIGYCARITIPYNASTASGSGNFVISEHPQCEVVGAATSGDINNDGIDELFAAYNYDNFTKLVRSEPNKGNYLSKVIYKSKYWHIDALEMNDFNGDGTPELITAFNALTDNTNRTEIKRGDGVTSATNYGNLWSSTWWKTRALTSGDFNGNGSIELITALNEPDNSGTQVFKGNGINSLNTSGSSIYSSTWWTTQALTAGNYDGDPNNRDEVFVAFNAPDNSQTQIFSGDGINSITNLGNGSFYSDDWWVTASLTSGDYNGDGSDEVFVAFNPRDNSQTQIFKGDGVSSISNHSNGSFYNNSSFSTDIMINGNFDNSSGEEITTFLSLQTETEGYMGNGTSSIDNLSLIYDSYNVECSGANSGMNSSARIESSSTITYISTTDSEIVDIYPNPIPSSGELIITTLNQNTKIQLFNSQGVLCQESLIQNGKLKLDNLRSGLYIARIITKDQEITRKLIVE</sequence>
<feature type="domain" description="Secretion system C-terminal sorting" evidence="2">
    <location>
        <begin position="728"/>
        <end position="797"/>
    </location>
</feature>
<gene>
    <name evidence="3" type="ORF">GCM10011506_42160</name>
</gene>
<dbReference type="Gene3D" id="2.160.20.10">
    <property type="entry name" value="Single-stranded right-handed beta-helix, Pectin lyase-like"/>
    <property type="match status" value="1"/>
</dbReference>
<dbReference type="InterPro" id="IPR011050">
    <property type="entry name" value="Pectin_lyase_fold/virulence"/>
</dbReference>